<evidence type="ECO:0000313" key="6">
    <source>
        <dbReference type="Proteomes" id="UP001570417"/>
    </source>
</evidence>
<feature type="compositionally biased region" description="Polar residues" evidence="2">
    <location>
        <begin position="596"/>
        <end position="611"/>
    </location>
</feature>
<dbReference type="PROSITE" id="PS50005">
    <property type="entry name" value="TPR"/>
    <property type="match status" value="1"/>
</dbReference>
<evidence type="ECO:0000259" key="4">
    <source>
        <dbReference type="Pfam" id="PF13519"/>
    </source>
</evidence>
<dbReference type="SUPFAM" id="SSF48452">
    <property type="entry name" value="TPR-like"/>
    <property type="match status" value="1"/>
</dbReference>
<dbReference type="RefSeq" id="WP_372268386.1">
    <property type="nucleotide sequence ID" value="NZ_JBFRUW010000112.1"/>
</dbReference>
<dbReference type="Proteomes" id="UP001570417">
    <property type="component" value="Unassembled WGS sequence"/>
</dbReference>
<evidence type="ECO:0000313" key="5">
    <source>
        <dbReference type="EMBL" id="MFA0570707.1"/>
    </source>
</evidence>
<gene>
    <name evidence="5" type="ORF">AB4566_20845</name>
</gene>
<feature type="compositionally biased region" description="Basic and acidic residues" evidence="2">
    <location>
        <begin position="565"/>
        <end position="584"/>
    </location>
</feature>
<evidence type="ECO:0000256" key="3">
    <source>
        <dbReference type="SAM" id="Phobius"/>
    </source>
</evidence>
<feature type="domain" description="VWFA" evidence="4">
    <location>
        <begin position="88"/>
        <end position="193"/>
    </location>
</feature>
<keyword evidence="3" id="KW-0812">Transmembrane</keyword>
<dbReference type="Gene3D" id="1.25.40.10">
    <property type="entry name" value="Tetratricopeptide repeat domain"/>
    <property type="match status" value="1"/>
</dbReference>
<proteinExistence type="predicted"/>
<keyword evidence="6" id="KW-1185">Reference proteome</keyword>
<keyword evidence="3" id="KW-1133">Transmembrane helix</keyword>
<feature type="transmembrane region" description="Helical" evidence="3">
    <location>
        <begin position="56"/>
        <end position="73"/>
    </location>
</feature>
<reference evidence="5 6" key="1">
    <citation type="journal article" date="2024" name="ISME J.">
        <title>Tailless and filamentous prophages are predominant in marine Vibrio.</title>
        <authorList>
            <person name="Steensen K."/>
            <person name="Seneca J."/>
            <person name="Bartlau N."/>
            <person name="Yu X.A."/>
            <person name="Hussain F.A."/>
            <person name="Polz M.F."/>
        </authorList>
    </citation>
    <scope>NUCLEOTIDE SEQUENCE [LARGE SCALE GENOMIC DNA]</scope>
    <source>
        <strain evidence="5 6">10N.222.51.A1</strain>
    </source>
</reference>
<dbReference type="InterPro" id="IPR019734">
    <property type="entry name" value="TPR_rpt"/>
</dbReference>
<dbReference type="PANTHER" id="PTHR22550">
    <property type="entry name" value="SPORE GERMINATION PROTEIN"/>
    <property type="match status" value="1"/>
</dbReference>
<evidence type="ECO:0000256" key="1">
    <source>
        <dbReference type="PROSITE-ProRule" id="PRU00339"/>
    </source>
</evidence>
<dbReference type="SUPFAM" id="SSF53300">
    <property type="entry name" value="vWA-like"/>
    <property type="match status" value="1"/>
</dbReference>
<sequence>MSNFEFLYPLWLIALAVIPLVFFLGNRTQERPLIAPHIAQHLSHNNSKPSQNKRKYFVVWWAISVIALAGPSFQEVERPSFEKTPARVLVMDMSMSMYATDIKPNRLTQARYKALDLLPKWSEGLTGLVAYAGDAYTISPLTSDVNTIVNQIPNLSPDIMPFQGGNAASAINLSIEMMHNAKIYQGDIVLISDDIDNQERKQIESQLKGTAWRLSILAVGTQDGAPISLADGSMLRNNSGSTVIAKTNIENMQALTRLTNGTFAPVQHDSSDVEHLALSTTTNTQLTDVKQGTQALSTRVNNGFWLLPFILLPVLTLFRQGAIWILVIVAAPLLQPTPAYASPWKTDDQVAYQAFQQGDFEGAASDFTSKEWKGAAQYQAGNYEGAIESLTDIQSEDARYNLANAYAQQGNFEEAIKGYESVLEKNPNHRYAQNNLNIVKQQQQQQQQQQQGEPQDGDSQDQSENQQSSDPSSNNNEKGSEQSNQQNSGDPQANPQQQSRSQQQQQQQGSQSQNEDESKQKNSEESSSQKSEDESNKGKDSDSTTEQAQKGESDSARSQTAQAADDSKAVDPDIRKLEQVESARDPSQLLRAQMILQAQQKDAPTNQDKKW</sequence>
<feature type="region of interest" description="Disordered" evidence="2">
    <location>
        <begin position="440"/>
        <end position="611"/>
    </location>
</feature>
<dbReference type="Pfam" id="PF00515">
    <property type="entry name" value="TPR_1"/>
    <property type="match status" value="1"/>
</dbReference>
<dbReference type="InterPro" id="IPR050768">
    <property type="entry name" value="UPF0353/GerABKA_families"/>
</dbReference>
<dbReference type="Gene3D" id="3.40.50.410">
    <property type="entry name" value="von Willebrand factor, type A domain"/>
    <property type="match status" value="1"/>
</dbReference>
<feature type="compositionally biased region" description="Basic and acidic residues" evidence="2">
    <location>
        <begin position="530"/>
        <end position="542"/>
    </location>
</feature>
<dbReference type="PANTHER" id="PTHR22550:SF14">
    <property type="entry name" value="VWFA DOMAIN-CONTAINING PROTEIN"/>
    <property type="match status" value="1"/>
</dbReference>
<accession>A0ABV4NGX0</accession>
<protein>
    <submittedName>
        <fullName evidence="5">VWA domain-containing protein</fullName>
    </submittedName>
</protein>
<feature type="compositionally biased region" description="Low complexity" evidence="2">
    <location>
        <begin position="462"/>
        <end position="476"/>
    </location>
</feature>
<name>A0ABV4NGX0_9VIBR</name>
<organism evidence="5 6">
    <name type="scientific">Vibrio gallaecicus</name>
    <dbReference type="NCBI Taxonomy" id="552386"/>
    <lineage>
        <taxon>Bacteria</taxon>
        <taxon>Pseudomonadati</taxon>
        <taxon>Pseudomonadota</taxon>
        <taxon>Gammaproteobacteria</taxon>
        <taxon>Vibrionales</taxon>
        <taxon>Vibrionaceae</taxon>
        <taxon>Vibrio</taxon>
    </lineage>
</organism>
<dbReference type="InterPro" id="IPR036465">
    <property type="entry name" value="vWFA_dom_sf"/>
</dbReference>
<dbReference type="EMBL" id="JBFRUW010000112">
    <property type="protein sequence ID" value="MFA0570707.1"/>
    <property type="molecule type" value="Genomic_DNA"/>
</dbReference>
<feature type="repeat" description="TPR" evidence="1">
    <location>
        <begin position="396"/>
        <end position="429"/>
    </location>
</feature>
<feature type="compositionally biased region" description="Low complexity" evidence="2">
    <location>
        <begin position="441"/>
        <end position="454"/>
    </location>
</feature>
<feature type="compositionally biased region" description="Polar residues" evidence="2">
    <location>
        <begin position="481"/>
        <end position="495"/>
    </location>
</feature>
<dbReference type="InterPro" id="IPR002035">
    <property type="entry name" value="VWF_A"/>
</dbReference>
<feature type="compositionally biased region" description="Low complexity" evidence="2">
    <location>
        <begin position="496"/>
        <end position="513"/>
    </location>
</feature>
<keyword evidence="3" id="KW-0472">Membrane</keyword>
<dbReference type="SMART" id="SM00028">
    <property type="entry name" value="TPR"/>
    <property type="match status" value="1"/>
</dbReference>
<dbReference type="InterPro" id="IPR011990">
    <property type="entry name" value="TPR-like_helical_dom_sf"/>
</dbReference>
<dbReference type="Pfam" id="PF13519">
    <property type="entry name" value="VWA_2"/>
    <property type="match status" value="1"/>
</dbReference>
<dbReference type="PROSITE" id="PS50293">
    <property type="entry name" value="TPR_REGION"/>
    <property type="match status" value="1"/>
</dbReference>
<keyword evidence="1" id="KW-0802">TPR repeat</keyword>
<comment type="caution">
    <text evidence="5">The sequence shown here is derived from an EMBL/GenBank/DDBJ whole genome shotgun (WGS) entry which is preliminary data.</text>
</comment>
<feature type="transmembrane region" description="Helical" evidence="3">
    <location>
        <begin position="6"/>
        <end position="24"/>
    </location>
</feature>
<evidence type="ECO:0000256" key="2">
    <source>
        <dbReference type="SAM" id="MobiDB-lite"/>
    </source>
</evidence>